<gene>
    <name evidence="6" type="ORF">VAPA_1c19880</name>
</gene>
<dbReference type="Proteomes" id="UP000016223">
    <property type="component" value="Chromosome 1"/>
</dbReference>
<proteinExistence type="predicted"/>
<keyword evidence="3" id="KW-0012">Acyltransferase</keyword>
<dbReference type="GO" id="GO:0006526">
    <property type="term" value="P:L-arginine biosynthetic process"/>
    <property type="evidence" value="ECO:0007669"/>
    <property type="project" value="InterPro"/>
</dbReference>
<name>T1X855_VARPD</name>
<dbReference type="PANTHER" id="PTHR30602:SF12">
    <property type="entry name" value="AMINO-ACID ACETYLTRANSFERASE NAGS1, CHLOROPLASTIC-RELATED"/>
    <property type="match status" value="1"/>
</dbReference>
<reference evidence="6 7" key="1">
    <citation type="submission" date="2012-10" db="EMBL/GenBank/DDBJ databases">
        <title>Genome sequence of Variovorax paradoxus B4.</title>
        <authorList>
            <person name="Schuldes J."/>
            <person name="Brandt U."/>
            <person name="Hiessl S."/>
            <person name="Wuebbeler J.H."/>
            <person name="Thuermer A."/>
            <person name="Steinbuechel A."/>
            <person name="Daniel R."/>
        </authorList>
    </citation>
    <scope>NUCLEOTIDE SEQUENCE [LARGE SCALE GENOMIC DNA]</scope>
    <source>
        <strain evidence="6 7">B4</strain>
    </source>
</reference>
<protein>
    <recommendedName>
        <fullName evidence="1">Amino-acid acetyltransferase</fullName>
    </recommendedName>
    <alternativeName>
        <fullName evidence="4">N-acetylglutamate synthase</fullName>
    </alternativeName>
</protein>
<dbReference type="Pfam" id="PF00583">
    <property type="entry name" value="Acetyltransf_1"/>
    <property type="match status" value="1"/>
</dbReference>
<feature type="domain" description="N-acetyltransferase" evidence="5">
    <location>
        <begin position="1"/>
        <end position="144"/>
    </location>
</feature>
<dbReference type="AlphaFoldDB" id="T1X855"/>
<dbReference type="HOGENOM" id="CLU_120387_0_0_4"/>
<dbReference type="PROSITE" id="PS51186">
    <property type="entry name" value="GNAT"/>
    <property type="match status" value="1"/>
</dbReference>
<evidence type="ECO:0000256" key="3">
    <source>
        <dbReference type="ARBA" id="ARBA00023315"/>
    </source>
</evidence>
<dbReference type="InterPro" id="IPR010167">
    <property type="entry name" value="NH2A_AcTrfase"/>
</dbReference>
<dbReference type="InterPro" id="IPR016181">
    <property type="entry name" value="Acyl_CoA_acyltransferase"/>
</dbReference>
<keyword evidence="2 6" id="KW-0808">Transferase</keyword>
<evidence type="ECO:0000256" key="1">
    <source>
        <dbReference type="ARBA" id="ARBA00015231"/>
    </source>
</evidence>
<evidence type="ECO:0000256" key="2">
    <source>
        <dbReference type="ARBA" id="ARBA00022679"/>
    </source>
</evidence>
<evidence type="ECO:0000313" key="6">
    <source>
        <dbReference type="EMBL" id="AGU49092.1"/>
    </source>
</evidence>
<dbReference type="EMBL" id="CP003911">
    <property type="protein sequence ID" value="AGU49092.1"/>
    <property type="molecule type" value="Genomic_DNA"/>
</dbReference>
<evidence type="ECO:0000313" key="7">
    <source>
        <dbReference type="Proteomes" id="UP000016223"/>
    </source>
</evidence>
<dbReference type="PANTHER" id="PTHR30602">
    <property type="entry name" value="AMINO-ACID ACETYLTRANSFERASE"/>
    <property type="match status" value="1"/>
</dbReference>
<dbReference type="Gene3D" id="3.40.630.30">
    <property type="match status" value="1"/>
</dbReference>
<evidence type="ECO:0000259" key="5">
    <source>
        <dbReference type="PROSITE" id="PS51186"/>
    </source>
</evidence>
<dbReference type="GO" id="GO:0004042">
    <property type="term" value="F:L-glutamate N-acetyltransferase activity"/>
    <property type="evidence" value="ECO:0007669"/>
    <property type="project" value="InterPro"/>
</dbReference>
<dbReference type="CDD" id="cd04301">
    <property type="entry name" value="NAT_SF"/>
    <property type="match status" value="1"/>
</dbReference>
<organism evidence="6 7">
    <name type="scientific">Variovorax paradoxus B4</name>
    <dbReference type="NCBI Taxonomy" id="1246301"/>
    <lineage>
        <taxon>Bacteria</taxon>
        <taxon>Pseudomonadati</taxon>
        <taxon>Pseudomonadota</taxon>
        <taxon>Betaproteobacteria</taxon>
        <taxon>Burkholderiales</taxon>
        <taxon>Comamonadaceae</taxon>
        <taxon>Variovorax</taxon>
    </lineage>
</organism>
<dbReference type="SUPFAM" id="SSF55729">
    <property type="entry name" value="Acyl-CoA N-acyltransferases (Nat)"/>
    <property type="match status" value="1"/>
</dbReference>
<dbReference type="RefSeq" id="WP_021006605.1">
    <property type="nucleotide sequence ID" value="NC_022247.1"/>
</dbReference>
<evidence type="ECO:0000256" key="4">
    <source>
        <dbReference type="ARBA" id="ARBA00033251"/>
    </source>
</evidence>
<dbReference type="GO" id="GO:0005737">
    <property type="term" value="C:cytoplasm"/>
    <property type="evidence" value="ECO:0007669"/>
    <property type="project" value="InterPro"/>
</dbReference>
<dbReference type="NCBIfam" id="NF040501">
    <property type="entry name" value="resist_ArsN2"/>
    <property type="match status" value="1"/>
</dbReference>
<dbReference type="KEGG" id="vpd:VAPA_1c19880"/>
<accession>T1X855</accession>
<dbReference type="OrthoDB" id="5197788at2"/>
<dbReference type="InterPro" id="IPR000182">
    <property type="entry name" value="GNAT_dom"/>
</dbReference>
<sequence length="164" mass="17485">MKPELASAADLAKVRALLRTCELPESDLNPPHMNDFLVLRAGDALWGCVGFERAGDAGLLRSLAVAHERRGTGLGDLLLHAMEARAVAAGVRRLFLLTTTAHDFFAARSYVRCPRADAPGAIRALTEFASICPASAACMYRHLDPSTSGQAPQQAQSQLPSTST</sequence>